<dbReference type="PANTHER" id="PTHR22807:SF61">
    <property type="entry name" value="NOL1_NOP2_SUN FAMILY PROTEIN _ ANTITERMINATION NUSB DOMAIN-CONTAINING PROTEIN"/>
    <property type="match status" value="1"/>
</dbReference>
<gene>
    <name evidence="7" type="primary">rsmB</name>
    <name evidence="7" type="ORF">EAH82_20910</name>
</gene>
<dbReference type="NCBIfam" id="NF008149">
    <property type="entry name" value="PRK10901.1"/>
    <property type="match status" value="1"/>
</dbReference>
<keyword evidence="4 5" id="KW-0694">RNA-binding</keyword>
<dbReference type="Pfam" id="PF22458">
    <property type="entry name" value="RsmF-B_ferredox"/>
    <property type="match status" value="1"/>
</dbReference>
<dbReference type="EMBL" id="RCZI01000011">
    <property type="protein sequence ID" value="TPG22828.1"/>
    <property type="molecule type" value="Genomic_DNA"/>
</dbReference>
<dbReference type="InterPro" id="IPR001678">
    <property type="entry name" value="MeTrfase_RsmB-F_NOP2_dom"/>
</dbReference>
<feature type="binding site" evidence="5">
    <location>
        <begin position="290"/>
        <end position="296"/>
    </location>
    <ligand>
        <name>S-adenosyl-L-methionine</name>
        <dbReference type="ChEBI" id="CHEBI:59789"/>
    </ligand>
</feature>
<evidence type="ECO:0000256" key="2">
    <source>
        <dbReference type="ARBA" id="ARBA00022679"/>
    </source>
</evidence>
<dbReference type="NCBIfam" id="TIGR00563">
    <property type="entry name" value="rsmB"/>
    <property type="match status" value="1"/>
</dbReference>
<dbReference type="GO" id="GO:0008649">
    <property type="term" value="F:rRNA methyltransferase activity"/>
    <property type="evidence" value="ECO:0007669"/>
    <property type="project" value="InterPro"/>
</dbReference>
<dbReference type="Gene3D" id="3.30.70.1170">
    <property type="entry name" value="Sun protein, domain 3"/>
    <property type="match status" value="1"/>
</dbReference>
<dbReference type="PRINTS" id="PR02008">
    <property type="entry name" value="RCMTFAMILY"/>
</dbReference>
<evidence type="ECO:0000313" key="7">
    <source>
        <dbReference type="EMBL" id="TPG22828.1"/>
    </source>
</evidence>
<organism evidence="7 8">
    <name type="scientific">Variovorax guangxiensis</name>
    <dbReference type="NCBI Taxonomy" id="1775474"/>
    <lineage>
        <taxon>Bacteria</taxon>
        <taxon>Pseudomonadati</taxon>
        <taxon>Pseudomonadota</taxon>
        <taxon>Betaproteobacteria</taxon>
        <taxon>Burkholderiales</taxon>
        <taxon>Comamonadaceae</taxon>
        <taxon>Variovorax</taxon>
    </lineage>
</organism>
<keyword evidence="1 5" id="KW-0489">Methyltransferase</keyword>
<comment type="caution">
    <text evidence="7">The sequence shown here is derived from an EMBL/GenBank/DDBJ whole genome shotgun (WGS) entry which is preliminary data.</text>
</comment>
<accession>A0A502DC34</accession>
<dbReference type="InterPro" id="IPR029063">
    <property type="entry name" value="SAM-dependent_MTases_sf"/>
</dbReference>
<feature type="domain" description="SAM-dependent MTase RsmB/NOP-type" evidence="6">
    <location>
        <begin position="194"/>
        <end position="473"/>
    </location>
</feature>
<dbReference type="Gene3D" id="3.40.50.150">
    <property type="entry name" value="Vaccinia Virus protein VP39"/>
    <property type="match status" value="1"/>
</dbReference>
<proteinExistence type="inferred from homology"/>
<keyword evidence="3 5" id="KW-0949">S-adenosyl-L-methionine</keyword>
<evidence type="ECO:0000256" key="3">
    <source>
        <dbReference type="ARBA" id="ARBA00022691"/>
    </source>
</evidence>
<feature type="active site" description="Nucleophile" evidence="5">
    <location>
        <position position="413"/>
    </location>
</feature>
<evidence type="ECO:0000256" key="5">
    <source>
        <dbReference type="PROSITE-ProRule" id="PRU01023"/>
    </source>
</evidence>
<evidence type="ECO:0000259" key="6">
    <source>
        <dbReference type="PROSITE" id="PS51686"/>
    </source>
</evidence>
<dbReference type="InterPro" id="IPR049560">
    <property type="entry name" value="MeTrfase_RsmB-F_NOP2_cat"/>
</dbReference>
<reference evidence="7 8" key="1">
    <citation type="journal article" date="2019" name="Environ. Microbiol.">
        <title>Species interactions and distinct microbial communities in high Arctic permafrost affected cryosols are associated with the CH4 and CO2 gas fluxes.</title>
        <authorList>
            <person name="Altshuler I."/>
            <person name="Hamel J."/>
            <person name="Turney S."/>
            <person name="Magnuson E."/>
            <person name="Levesque R."/>
            <person name="Greer C."/>
            <person name="Whyte L.G."/>
        </authorList>
    </citation>
    <scope>NUCLEOTIDE SEQUENCE [LARGE SCALE GENOMIC DNA]</scope>
    <source>
        <strain evidence="7 8">S06.C</strain>
    </source>
</reference>
<feature type="binding site" evidence="5">
    <location>
        <position position="360"/>
    </location>
    <ligand>
        <name>S-adenosyl-L-methionine</name>
        <dbReference type="ChEBI" id="CHEBI:59789"/>
    </ligand>
</feature>
<dbReference type="Pfam" id="PF01189">
    <property type="entry name" value="Methyltr_RsmB-F"/>
    <property type="match status" value="1"/>
</dbReference>
<keyword evidence="2 5" id="KW-0808">Transferase</keyword>
<dbReference type="PROSITE" id="PS51686">
    <property type="entry name" value="SAM_MT_RSMB_NOP"/>
    <property type="match status" value="1"/>
</dbReference>
<comment type="similarity">
    <text evidence="5">Belongs to the class I-like SAM-binding methyltransferase superfamily. RsmB/NOP family.</text>
</comment>
<dbReference type="InterPro" id="IPR035926">
    <property type="entry name" value="NusB-like_sf"/>
</dbReference>
<dbReference type="SUPFAM" id="SSF53335">
    <property type="entry name" value="S-adenosyl-L-methionine-dependent methyltransferases"/>
    <property type="match status" value="1"/>
</dbReference>
<dbReference type="Proteomes" id="UP000319212">
    <property type="component" value="Unassembled WGS sequence"/>
</dbReference>
<dbReference type="InterPro" id="IPR054728">
    <property type="entry name" value="RsmB-like_ferredoxin"/>
</dbReference>
<evidence type="ECO:0000256" key="1">
    <source>
        <dbReference type="ARBA" id="ARBA00022603"/>
    </source>
</evidence>
<name>A0A502DC34_9BURK</name>
<dbReference type="AlphaFoldDB" id="A0A502DC34"/>
<evidence type="ECO:0000256" key="4">
    <source>
        <dbReference type="ARBA" id="ARBA00022884"/>
    </source>
</evidence>
<dbReference type="InterPro" id="IPR004573">
    <property type="entry name" value="rRNA_ssu_MeTfrase_B"/>
</dbReference>
<dbReference type="InterPro" id="IPR023267">
    <property type="entry name" value="RCMT"/>
</dbReference>
<sequence>MHLPSSHGKVAGHSFPHTVVTIHRLSDLSDPSLSPPLWRQLQLTAQALAAIRAGTSGSVAFEAVEPALRPGVQALGFQVLRRLGRAEALRRHLAKRTPPPPADALLCAALALAWDPASSPYEPFTLVDQAVEAAKRNPTTRAQASFINACLRRFLRERDELVAATEHEPVAQWNHPRWWIERLRRDHPREWQRVLAADNQQAPMTLRVNRRKTSVASYLLALKQAGQEGRPVGADGVQLMQARPVLQLPGFAAGEVSVQDAAAQLAASLLIDGLTGRGQGTPPLRVLDACAAPGGKTAHLLERAGDMPIEVTALEVDAVRSRRIDDTLARLDLRALVVVADAGRPGTWWDGRPYDAILLDAPCTASGIVRRHPDVRWLRRESDTAQLALQQAMLLASLWPLVRPGGRLLYCTCSVFREEGSHQIDAFLAHNTDARLLPSPGHLLPQSAGNARAVPDNPLGDHDGFFYALLEKSAR</sequence>
<dbReference type="PANTHER" id="PTHR22807">
    <property type="entry name" value="NOP2 YEAST -RELATED NOL1/NOP2/FMU SUN DOMAIN-CONTAINING"/>
    <property type="match status" value="1"/>
</dbReference>
<evidence type="ECO:0000313" key="8">
    <source>
        <dbReference type="Proteomes" id="UP000319212"/>
    </source>
</evidence>
<protein>
    <submittedName>
        <fullName evidence="7">16S rRNA (Cytosine(967)-C(5))-methyltransferase RsmB</fullName>
    </submittedName>
</protein>
<feature type="binding site" evidence="5">
    <location>
        <position position="315"/>
    </location>
    <ligand>
        <name>S-adenosyl-L-methionine</name>
        <dbReference type="ChEBI" id="CHEBI:59789"/>
    </ligand>
</feature>
<dbReference type="GO" id="GO:0003723">
    <property type="term" value="F:RNA binding"/>
    <property type="evidence" value="ECO:0007669"/>
    <property type="project" value="UniProtKB-UniRule"/>
</dbReference>
<dbReference type="SUPFAM" id="SSF48013">
    <property type="entry name" value="NusB-like"/>
    <property type="match status" value="1"/>
</dbReference>
<dbReference type="CDD" id="cd02440">
    <property type="entry name" value="AdoMet_MTases"/>
    <property type="match status" value="1"/>
</dbReference>
<dbReference type="OrthoDB" id="9810297at2"/>
<dbReference type="Gene3D" id="1.10.940.10">
    <property type="entry name" value="NusB-like"/>
    <property type="match status" value="1"/>
</dbReference>
<feature type="binding site" evidence="5">
    <location>
        <position position="341"/>
    </location>
    <ligand>
        <name>S-adenosyl-L-methionine</name>
        <dbReference type="ChEBI" id="CHEBI:59789"/>
    </ligand>
</feature>